<evidence type="ECO:0000313" key="8">
    <source>
        <dbReference type="Proteomes" id="UP001254257"/>
    </source>
</evidence>
<dbReference type="RefSeq" id="WP_316019601.1">
    <property type="nucleotide sequence ID" value="NZ_JAWDID010000028.1"/>
</dbReference>
<dbReference type="InterPro" id="IPR009056">
    <property type="entry name" value="Cyt_c-like_dom"/>
</dbReference>
<dbReference type="PANTHER" id="PTHR35008:SF9">
    <property type="entry name" value="CYTOCHROME C DOMAIN-CONTAINING PROTEIN"/>
    <property type="match status" value="1"/>
</dbReference>
<dbReference type="Pfam" id="PF00034">
    <property type="entry name" value="Cytochrom_C"/>
    <property type="match status" value="1"/>
</dbReference>
<dbReference type="Gene3D" id="1.10.760.10">
    <property type="entry name" value="Cytochrome c-like domain"/>
    <property type="match status" value="2"/>
</dbReference>
<evidence type="ECO:0000256" key="2">
    <source>
        <dbReference type="ARBA" id="ARBA00022723"/>
    </source>
</evidence>
<dbReference type="InterPro" id="IPR036909">
    <property type="entry name" value="Cyt_c-like_dom_sf"/>
</dbReference>
<protein>
    <submittedName>
        <fullName evidence="7">C-type cytochrome</fullName>
    </submittedName>
</protein>
<evidence type="ECO:0000256" key="3">
    <source>
        <dbReference type="ARBA" id="ARBA00023004"/>
    </source>
</evidence>
<dbReference type="Proteomes" id="UP001254257">
    <property type="component" value="Unassembled WGS sequence"/>
</dbReference>
<keyword evidence="8" id="KW-1185">Reference proteome</keyword>
<dbReference type="SUPFAM" id="SSF46626">
    <property type="entry name" value="Cytochrome c"/>
    <property type="match status" value="2"/>
</dbReference>
<keyword evidence="2 4" id="KW-0479">Metal-binding</keyword>
<name>A0ABU3SAH6_9HYPH</name>
<dbReference type="PROSITE" id="PS51257">
    <property type="entry name" value="PROKAR_LIPOPROTEIN"/>
    <property type="match status" value="1"/>
</dbReference>
<gene>
    <name evidence="7" type="ORF">RKE40_17950</name>
</gene>
<feature type="chain" id="PRO_5045764365" evidence="5">
    <location>
        <begin position="32"/>
        <end position="335"/>
    </location>
</feature>
<sequence length="335" mass="35806">MTSRFVTCARLMSGIGLAAAWALLACTGAFAQQQPSDWIVPDVTTLSDSPADRLIRKGRELVVATPSLIGPNVGDASTRYAGNNLSCSNCHLSAGTRKFGLPLFGLAHLFPQYSARKGGEITIEDRVNSCMTRSLNGREMPDSAPEMRALVAYIDFLSTNVAKGETLPGLGAGSMPELARAADPARGSTIFRDACAACHGNDGLGVRRSLPTTDLGYLVPPLWGADSFNNGAGMARLSVAANFVHFNMPHGTDYASPRLSVEDAWDVAAFMLSHKRPVKPGLERDFPDLLLKPVDAPYGPYADGFSVDQHRYGPFGPIRQAIDKMKQSPSPAAPR</sequence>
<keyword evidence="1 4" id="KW-0349">Heme</keyword>
<reference evidence="7 8" key="1">
    <citation type="submission" date="2023-09" db="EMBL/GenBank/DDBJ databases">
        <title>Whole genome shotgun sequencing (WGS) of Bosea sp. ZW T0_25, isolated from stored onions (Allium cepa).</title>
        <authorList>
            <person name="Stoll D.A."/>
            <person name="Huch M."/>
        </authorList>
    </citation>
    <scope>NUCLEOTIDE SEQUENCE [LARGE SCALE GENOMIC DNA]</scope>
    <source>
        <strain evidence="7 8">ZW T0_25</strain>
    </source>
</reference>
<dbReference type="InterPro" id="IPR051459">
    <property type="entry name" value="Cytochrome_c-type_DH"/>
</dbReference>
<feature type="signal peptide" evidence="5">
    <location>
        <begin position="1"/>
        <end position="31"/>
    </location>
</feature>
<accession>A0ABU3SAH6</accession>
<organism evidence="7 8">
    <name type="scientific">Bosea rubneri</name>
    <dbReference type="NCBI Taxonomy" id="3075434"/>
    <lineage>
        <taxon>Bacteria</taxon>
        <taxon>Pseudomonadati</taxon>
        <taxon>Pseudomonadota</taxon>
        <taxon>Alphaproteobacteria</taxon>
        <taxon>Hyphomicrobiales</taxon>
        <taxon>Boseaceae</taxon>
        <taxon>Bosea</taxon>
    </lineage>
</organism>
<evidence type="ECO:0000256" key="1">
    <source>
        <dbReference type="ARBA" id="ARBA00022617"/>
    </source>
</evidence>
<proteinExistence type="predicted"/>
<evidence type="ECO:0000313" key="7">
    <source>
        <dbReference type="EMBL" id="MDU0341789.1"/>
    </source>
</evidence>
<evidence type="ECO:0000256" key="5">
    <source>
        <dbReference type="SAM" id="SignalP"/>
    </source>
</evidence>
<dbReference type="PANTHER" id="PTHR35008">
    <property type="entry name" value="BLL4482 PROTEIN-RELATED"/>
    <property type="match status" value="1"/>
</dbReference>
<keyword evidence="3 4" id="KW-0408">Iron</keyword>
<dbReference type="EMBL" id="JAWDID010000028">
    <property type="protein sequence ID" value="MDU0341789.1"/>
    <property type="molecule type" value="Genomic_DNA"/>
</dbReference>
<keyword evidence="5" id="KW-0732">Signal</keyword>
<feature type="domain" description="Cytochrome c" evidence="6">
    <location>
        <begin position="182"/>
        <end position="275"/>
    </location>
</feature>
<dbReference type="Pfam" id="PF21342">
    <property type="entry name" value="SoxA-TsdA_cyt-c"/>
    <property type="match status" value="1"/>
</dbReference>
<evidence type="ECO:0000259" key="6">
    <source>
        <dbReference type="PROSITE" id="PS51007"/>
    </source>
</evidence>
<evidence type="ECO:0000256" key="4">
    <source>
        <dbReference type="PROSITE-ProRule" id="PRU00433"/>
    </source>
</evidence>
<comment type="caution">
    <text evidence="7">The sequence shown here is derived from an EMBL/GenBank/DDBJ whole genome shotgun (WGS) entry which is preliminary data.</text>
</comment>
<dbReference type="PROSITE" id="PS51007">
    <property type="entry name" value="CYTC"/>
    <property type="match status" value="1"/>
</dbReference>